<dbReference type="EMBL" id="CAXKWB010023945">
    <property type="protein sequence ID" value="CAL4125634.1"/>
    <property type="molecule type" value="Genomic_DNA"/>
</dbReference>
<dbReference type="PANTHER" id="PTHR44825">
    <property type="match status" value="1"/>
</dbReference>
<sequence length="241" mass="27985">MDGLVISKRLWMSGFAWHRWMAIRRNHAINKKSKNHYETLGLNRDCTQEEVKAKYLELSHELHPDKNPGPDQHNCFVEVNEAYSVLHKANTRSVYDSQLKDLERGPRGGFTHEFGGIRTNAPRDRVVFHDDTIWETRDRSKDSQYANKPYYGVPGIKKKLSNTFIAGGAIVFMIIGSIIHFFIAKVSSDKARDFLNERDMMASRNYSIARDQAKLGNEQAKERLRKKVEAEKILYEERNKK</sequence>
<evidence type="ECO:0000259" key="2">
    <source>
        <dbReference type="PROSITE" id="PS50076"/>
    </source>
</evidence>
<dbReference type="PRINTS" id="PR00625">
    <property type="entry name" value="JDOMAIN"/>
</dbReference>
<keyword evidence="1" id="KW-1133">Transmembrane helix</keyword>
<protein>
    <recommendedName>
        <fullName evidence="2">J domain-containing protein</fullName>
    </recommendedName>
</protein>
<feature type="transmembrane region" description="Helical" evidence="1">
    <location>
        <begin position="164"/>
        <end position="183"/>
    </location>
</feature>
<keyword evidence="4" id="KW-1185">Reference proteome</keyword>
<gene>
    <name evidence="3" type="ORF">MNOR_LOCUS25266</name>
</gene>
<dbReference type="Pfam" id="PF00226">
    <property type="entry name" value="DnaJ"/>
    <property type="match status" value="1"/>
</dbReference>
<evidence type="ECO:0000313" key="3">
    <source>
        <dbReference type="EMBL" id="CAL4125634.1"/>
    </source>
</evidence>
<dbReference type="AlphaFoldDB" id="A0AAV2RHE7"/>
<dbReference type="PANTHER" id="PTHR44825:SF1">
    <property type="entry name" value="DNAJ HOMOLOG SUBFAMILY C MEMBER 4"/>
    <property type="match status" value="1"/>
</dbReference>
<dbReference type="Gene3D" id="1.10.287.110">
    <property type="entry name" value="DnaJ domain"/>
    <property type="match status" value="1"/>
</dbReference>
<dbReference type="SUPFAM" id="SSF46565">
    <property type="entry name" value="Chaperone J-domain"/>
    <property type="match status" value="1"/>
</dbReference>
<keyword evidence="1" id="KW-0812">Transmembrane</keyword>
<accession>A0AAV2RHE7</accession>
<reference evidence="3 4" key="1">
    <citation type="submission" date="2024-05" db="EMBL/GenBank/DDBJ databases">
        <authorList>
            <person name="Wallberg A."/>
        </authorList>
    </citation>
    <scope>NUCLEOTIDE SEQUENCE [LARGE SCALE GENOMIC DNA]</scope>
</reference>
<evidence type="ECO:0000256" key="1">
    <source>
        <dbReference type="SAM" id="Phobius"/>
    </source>
</evidence>
<dbReference type="PROSITE" id="PS50076">
    <property type="entry name" value="DNAJ_2"/>
    <property type="match status" value="1"/>
</dbReference>
<proteinExistence type="predicted"/>
<dbReference type="InterPro" id="IPR036869">
    <property type="entry name" value="J_dom_sf"/>
</dbReference>
<dbReference type="InterPro" id="IPR001623">
    <property type="entry name" value="DnaJ_domain"/>
</dbReference>
<dbReference type="Proteomes" id="UP001497623">
    <property type="component" value="Unassembled WGS sequence"/>
</dbReference>
<feature type="domain" description="J" evidence="2">
    <location>
        <begin position="35"/>
        <end position="99"/>
    </location>
</feature>
<dbReference type="InterPro" id="IPR052763">
    <property type="entry name" value="DnaJ_C4"/>
</dbReference>
<dbReference type="SMART" id="SM00271">
    <property type="entry name" value="DnaJ"/>
    <property type="match status" value="1"/>
</dbReference>
<name>A0AAV2RHE7_MEGNR</name>
<evidence type="ECO:0000313" key="4">
    <source>
        <dbReference type="Proteomes" id="UP001497623"/>
    </source>
</evidence>
<organism evidence="3 4">
    <name type="scientific">Meganyctiphanes norvegica</name>
    <name type="common">Northern krill</name>
    <name type="synonym">Thysanopoda norvegica</name>
    <dbReference type="NCBI Taxonomy" id="48144"/>
    <lineage>
        <taxon>Eukaryota</taxon>
        <taxon>Metazoa</taxon>
        <taxon>Ecdysozoa</taxon>
        <taxon>Arthropoda</taxon>
        <taxon>Crustacea</taxon>
        <taxon>Multicrustacea</taxon>
        <taxon>Malacostraca</taxon>
        <taxon>Eumalacostraca</taxon>
        <taxon>Eucarida</taxon>
        <taxon>Euphausiacea</taxon>
        <taxon>Euphausiidae</taxon>
        <taxon>Meganyctiphanes</taxon>
    </lineage>
</organism>
<keyword evidence="1" id="KW-0472">Membrane</keyword>
<comment type="caution">
    <text evidence="3">The sequence shown here is derived from an EMBL/GenBank/DDBJ whole genome shotgun (WGS) entry which is preliminary data.</text>
</comment>
<dbReference type="CDD" id="cd06257">
    <property type="entry name" value="DnaJ"/>
    <property type="match status" value="1"/>
</dbReference>